<evidence type="ECO:0000256" key="2">
    <source>
        <dbReference type="ARBA" id="ARBA00023002"/>
    </source>
</evidence>
<gene>
    <name evidence="4" type="ORF">URODEC1_LOCUS39630</name>
</gene>
<dbReference type="CDD" id="cd05259">
    <property type="entry name" value="PCBER_SDR_a"/>
    <property type="match status" value="1"/>
</dbReference>
<reference evidence="5" key="1">
    <citation type="submission" date="2024-06" db="EMBL/GenBank/DDBJ databases">
        <authorList>
            <person name="Ryan C."/>
        </authorList>
    </citation>
    <scope>NUCLEOTIDE SEQUENCE [LARGE SCALE GENOMIC DNA]</scope>
</reference>
<keyword evidence="2" id="KW-0560">Oxidoreductase</keyword>
<dbReference type="InterPro" id="IPR008030">
    <property type="entry name" value="NmrA-like"/>
</dbReference>
<dbReference type="EMBL" id="OZ075127">
    <property type="protein sequence ID" value="CAL4952621.1"/>
    <property type="molecule type" value="Genomic_DNA"/>
</dbReference>
<evidence type="ECO:0000313" key="5">
    <source>
        <dbReference type="Proteomes" id="UP001497457"/>
    </source>
</evidence>
<sequence length="316" mass="34276">MTGLSSSSSCRILVIGGTGMIGQHLVKASLADGHPTAVLVRPASVAAKATLVEVFKARGANLVYGDIDDEQGLLAAVKEADVVISAVGHTSPEELLSQLKIVAAIQKAGNIKRFVPSEYGCDVELAEQMLEPARSILGAKVRVREALQAARVPHTIVCSYWSQGFLLPRAGNPEADGPPRTTATIFGDGQVQGFFVHENDMSRVAIRAVQDPRTLNKILHVRPPSNLCSLNQLVSLWENKIGKILQKQYVAEQELRNKVRESPFPLNLQLAIVHATLVGQGHNKQKKKKLADVEATQLYPDMSYITVQDCLDALHI</sequence>
<dbReference type="InterPro" id="IPR050608">
    <property type="entry name" value="NmrA-type/Isoflavone_red_sf"/>
</dbReference>
<name>A0ABC8YZJ4_9POAL</name>
<protein>
    <recommendedName>
        <fullName evidence="3">NmrA-like domain-containing protein</fullName>
    </recommendedName>
</protein>
<dbReference type="SUPFAM" id="SSF51735">
    <property type="entry name" value="NAD(P)-binding Rossmann-fold domains"/>
    <property type="match status" value="1"/>
</dbReference>
<dbReference type="Gene3D" id="3.90.25.10">
    <property type="entry name" value="UDP-galactose 4-epimerase, domain 1"/>
    <property type="match status" value="1"/>
</dbReference>
<reference evidence="4 5" key="2">
    <citation type="submission" date="2024-10" db="EMBL/GenBank/DDBJ databases">
        <authorList>
            <person name="Ryan C."/>
        </authorList>
    </citation>
    <scope>NUCLEOTIDE SEQUENCE [LARGE SCALE GENOMIC DNA]</scope>
</reference>
<dbReference type="GO" id="GO:0016491">
    <property type="term" value="F:oxidoreductase activity"/>
    <property type="evidence" value="ECO:0007669"/>
    <property type="project" value="UniProtKB-KW"/>
</dbReference>
<evidence type="ECO:0000259" key="3">
    <source>
        <dbReference type="Pfam" id="PF05368"/>
    </source>
</evidence>
<dbReference type="InterPro" id="IPR036291">
    <property type="entry name" value="NAD(P)-bd_dom_sf"/>
</dbReference>
<accession>A0ABC8YZJ4</accession>
<organism evidence="4 5">
    <name type="scientific">Urochloa decumbens</name>
    <dbReference type="NCBI Taxonomy" id="240449"/>
    <lineage>
        <taxon>Eukaryota</taxon>
        <taxon>Viridiplantae</taxon>
        <taxon>Streptophyta</taxon>
        <taxon>Embryophyta</taxon>
        <taxon>Tracheophyta</taxon>
        <taxon>Spermatophyta</taxon>
        <taxon>Magnoliopsida</taxon>
        <taxon>Liliopsida</taxon>
        <taxon>Poales</taxon>
        <taxon>Poaceae</taxon>
        <taxon>PACMAD clade</taxon>
        <taxon>Panicoideae</taxon>
        <taxon>Panicodae</taxon>
        <taxon>Paniceae</taxon>
        <taxon>Melinidinae</taxon>
        <taxon>Urochloa</taxon>
    </lineage>
</organism>
<evidence type="ECO:0000256" key="1">
    <source>
        <dbReference type="ARBA" id="ARBA00022857"/>
    </source>
</evidence>
<keyword evidence="1" id="KW-0521">NADP</keyword>
<dbReference type="PANTHER" id="PTHR43349:SF30">
    <property type="entry name" value="NMRA-LIKE DOMAIN-CONTAINING PROTEIN"/>
    <property type="match status" value="1"/>
</dbReference>
<evidence type="ECO:0000313" key="4">
    <source>
        <dbReference type="EMBL" id="CAL4952621.1"/>
    </source>
</evidence>
<proteinExistence type="predicted"/>
<dbReference type="Proteomes" id="UP001497457">
    <property type="component" value="Chromosome 17b"/>
</dbReference>
<dbReference type="Pfam" id="PF05368">
    <property type="entry name" value="NmrA"/>
    <property type="match status" value="1"/>
</dbReference>
<keyword evidence="5" id="KW-1185">Reference proteome</keyword>
<dbReference type="Gene3D" id="3.40.50.720">
    <property type="entry name" value="NAD(P)-binding Rossmann-like Domain"/>
    <property type="match status" value="1"/>
</dbReference>
<dbReference type="PANTHER" id="PTHR43349">
    <property type="entry name" value="PINORESINOL REDUCTASE-RELATED"/>
    <property type="match status" value="1"/>
</dbReference>
<dbReference type="AlphaFoldDB" id="A0ABC8YZJ4"/>
<dbReference type="InterPro" id="IPR045312">
    <property type="entry name" value="PCBER-like"/>
</dbReference>
<feature type="domain" description="NmrA-like" evidence="3">
    <location>
        <begin position="11"/>
        <end position="308"/>
    </location>
</feature>